<dbReference type="GeneID" id="107221197"/>
<feature type="domain" description="Condensin complex subunit 1 C-terminal" evidence="8">
    <location>
        <begin position="876"/>
        <end position="1043"/>
    </location>
</feature>
<dbReference type="GO" id="GO:0000779">
    <property type="term" value="C:condensed chromosome, centromeric region"/>
    <property type="evidence" value="ECO:0007669"/>
    <property type="project" value="TreeGrafter"/>
</dbReference>
<dbReference type="SUPFAM" id="SSF48371">
    <property type="entry name" value="ARM repeat"/>
    <property type="match status" value="1"/>
</dbReference>
<keyword evidence="4" id="KW-0226">DNA condensation</keyword>
<feature type="region of interest" description="Disordered" evidence="7">
    <location>
        <begin position="1223"/>
        <end position="1289"/>
    </location>
</feature>
<dbReference type="InterPro" id="IPR032682">
    <property type="entry name" value="Cnd1_C"/>
</dbReference>
<dbReference type="GO" id="GO:0000796">
    <property type="term" value="C:condensin complex"/>
    <property type="evidence" value="ECO:0007669"/>
    <property type="project" value="TreeGrafter"/>
</dbReference>
<keyword evidence="6" id="KW-0131">Cell cycle</keyword>
<dbReference type="FunCoup" id="A0A6J0BLQ9">
    <property type="interactions" value="14"/>
</dbReference>
<sequence length="1362" mass="154525">MEPLQIFEDFRLDNLDESWVKSVWESEFLTFDDIPAAYLDYLNSEDMDVLLKDSSTVIKNWMCEGAASDGADIQRTEVSWQTLIALNVNPRSLLPVLGYLMKNGNSFDADEEARQPCLKATSLYFVLLSVPGSNAFQVFHLNLYHLALKTFMLSDRLVQKSRQQGKRVDPRDAYNSDDDEGDMELFDSEKLTLCKGLNSVMFDITTMLRGFHLCDQPRSLEITVHSLIKVTGLSKEVINFETRAVRQEASVNSLSYNAYIALSLLCDAHHGAVDVTIRLIAKYLLPSLVSNQDGLLPKELSAVRESMTNFVKKLLIAHQKDAHLGVTTLIQHLMVKCPERVEARTKQAALIFKLVNSCKDEVYLKAVEDLIVLAHNNKVLLRIFAEEIMGRFLTDNTSTTSQPNQKVRKALLATVLSRCLDSSSLVRGKAMSIFADCTDPQNSVTLNMVKEIFDESNSDKPLPSLNTLQQSIFEDRDPLPGCSTVACVLAARVEDERAFVRRSALQSLGNLVDFYPGILNTLTPALGLHCRDPAILVRRYAVQVFTQLVEKFPEHPLLTQDWVRNVLPQIFDVEMKVQEKVLESLQQLIIANVTRLDDDDLLPKADLPWLILNQITEQKMRKHLTKACAVWAKTSVLTNSLITKIMSHLDSRNDIPALVLLTAIANYRELSNMSKYFQNYKEILCRDTYQASLVIELLRNSWPNLDDAFLKKMQVDLFETLCCFQVNFNLVGICCDLYTDVTKYLNPENGDQIVKQNSLHLMKLSETLLEKFIDHEDNEEDALQTYLKAMSTLSNASHLCVGSISPSTLRVLEGIVVEWDSLPDAVRHLHELRAAAVTVLGQQAMRDREIAQEIMPILGHIMRMSTAQSSDVQAAVKVNAAKALADICVRFTALVEPYLPDMCVSMKDQNPIIREAIVVLFIQLLLEDFIKVKGPFFFHILTMLTDTDEMVRDLTVFLINERLLVKNKTLIFRQFLESIFHYNNLKLPKKFSSNVIGQRALKALTLPGRRNKNHRRVIYNFMLEHLEPVEKVKIVARLTSEILSAIISGAINVQKEEGLSVLKDCLYILSREELHPTSCSKRTEDDSQDESLPIENLPINNTVNAVANEMKKQRVEVLVPTLVKLKKMFIKLSSPFASDVARYYLKIVAEYKKEQLLNLFSEYPAIEKEIEEDRKKYGSNTFVDDADADAETAEQQTNLALIRQERMPKIVLRRLSTLTYPGMKNWRSPSQASQSDEQSSQFEYSRSQTPLPSPIAYAEISSPPLCQPGPSLNSTPTMSKSRNSRHSLQCSPIHAGNNYVYKNLKYKGVPIISEEDDEEEPLPVQRRKIVPRKLRCQSPQCEEAPMEIGTRKERSKFVRHSD</sequence>
<proteinExistence type="predicted"/>
<dbReference type="PANTHER" id="PTHR14222:SF1">
    <property type="entry name" value="CONDENSIN-2 COMPLEX SUBUNIT D3"/>
    <property type="match status" value="1"/>
</dbReference>
<evidence type="ECO:0000256" key="6">
    <source>
        <dbReference type="ARBA" id="ARBA00023306"/>
    </source>
</evidence>
<dbReference type="PANTHER" id="PTHR14222">
    <property type="entry name" value="CONDENSIN"/>
    <property type="match status" value="1"/>
</dbReference>
<evidence type="ECO:0000259" key="8">
    <source>
        <dbReference type="Pfam" id="PF12717"/>
    </source>
</evidence>
<comment type="subcellular location">
    <subcellularLocation>
        <location evidence="1">Nucleus</location>
    </subcellularLocation>
</comment>
<dbReference type="KEGG" id="nlo:107221197"/>
<name>A0A6J0BLQ9_NEOLC</name>
<feature type="region of interest" description="Disordered" evidence="7">
    <location>
        <begin position="162"/>
        <end position="181"/>
    </location>
</feature>
<keyword evidence="2" id="KW-0132">Cell division</keyword>
<evidence type="ECO:0000256" key="7">
    <source>
        <dbReference type="SAM" id="MobiDB-lite"/>
    </source>
</evidence>
<dbReference type="GO" id="GO:0042393">
    <property type="term" value="F:histone binding"/>
    <property type="evidence" value="ECO:0007669"/>
    <property type="project" value="TreeGrafter"/>
</dbReference>
<dbReference type="InterPro" id="IPR016024">
    <property type="entry name" value="ARM-type_fold"/>
</dbReference>
<evidence type="ECO:0000256" key="3">
    <source>
        <dbReference type="ARBA" id="ARBA00022776"/>
    </source>
</evidence>
<gene>
    <name evidence="10" type="primary">LOC107221197</name>
</gene>
<protein>
    <submittedName>
        <fullName evidence="10">Condensin-2 complex subunit D3-like isoform X1</fullName>
    </submittedName>
</protein>
<evidence type="ECO:0000313" key="9">
    <source>
        <dbReference type="Proteomes" id="UP000829291"/>
    </source>
</evidence>
<evidence type="ECO:0000256" key="4">
    <source>
        <dbReference type="ARBA" id="ARBA00023067"/>
    </source>
</evidence>
<dbReference type="GO" id="GO:0010032">
    <property type="term" value="P:meiotic chromosome condensation"/>
    <property type="evidence" value="ECO:0007669"/>
    <property type="project" value="TreeGrafter"/>
</dbReference>
<dbReference type="InterPro" id="IPR026971">
    <property type="entry name" value="CND1/NCAPD3"/>
</dbReference>
<evidence type="ECO:0000256" key="2">
    <source>
        <dbReference type="ARBA" id="ARBA00022618"/>
    </source>
</evidence>
<keyword evidence="3" id="KW-0498">Mitosis</keyword>
<dbReference type="Proteomes" id="UP000829291">
    <property type="component" value="Chromosome 5"/>
</dbReference>
<dbReference type="RefSeq" id="XP_015515594.2">
    <property type="nucleotide sequence ID" value="XM_015660108.2"/>
</dbReference>
<dbReference type="GO" id="GO:0005634">
    <property type="term" value="C:nucleus"/>
    <property type="evidence" value="ECO:0007669"/>
    <property type="project" value="UniProtKB-SubCell"/>
</dbReference>
<organism evidence="10">
    <name type="scientific">Neodiprion lecontei</name>
    <name type="common">Redheaded pine sawfly</name>
    <dbReference type="NCBI Taxonomy" id="441921"/>
    <lineage>
        <taxon>Eukaryota</taxon>
        <taxon>Metazoa</taxon>
        <taxon>Ecdysozoa</taxon>
        <taxon>Arthropoda</taxon>
        <taxon>Hexapoda</taxon>
        <taxon>Insecta</taxon>
        <taxon>Pterygota</taxon>
        <taxon>Neoptera</taxon>
        <taxon>Endopterygota</taxon>
        <taxon>Hymenoptera</taxon>
        <taxon>Tenthredinoidea</taxon>
        <taxon>Diprionidae</taxon>
        <taxon>Diprioninae</taxon>
        <taxon>Neodiprion</taxon>
    </lineage>
</organism>
<accession>A0A6J0BLQ9</accession>
<evidence type="ECO:0000256" key="1">
    <source>
        <dbReference type="ARBA" id="ARBA00004123"/>
    </source>
</evidence>
<dbReference type="InParanoid" id="A0A6J0BLQ9"/>
<dbReference type="Gene3D" id="1.25.10.10">
    <property type="entry name" value="Leucine-rich Repeat Variant"/>
    <property type="match status" value="2"/>
</dbReference>
<dbReference type="InterPro" id="IPR011989">
    <property type="entry name" value="ARM-like"/>
</dbReference>
<keyword evidence="5" id="KW-0539">Nucleus</keyword>
<dbReference type="GO" id="GO:0051301">
    <property type="term" value="P:cell division"/>
    <property type="evidence" value="ECO:0007669"/>
    <property type="project" value="UniProtKB-KW"/>
</dbReference>
<keyword evidence="9" id="KW-1185">Reference proteome</keyword>
<feature type="compositionally biased region" description="Polar residues" evidence="7">
    <location>
        <begin position="1270"/>
        <end position="1289"/>
    </location>
</feature>
<feature type="compositionally biased region" description="Low complexity" evidence="7">
    <location>
        <begin position="1228"/>
        <end position="1241"/>
    </location>
</feature>
<dbReference type="GO" id="GO:0007076">
    <property type="term" value="P:mitotic chromosome condensation"/>
    <property type="evidence" value="ECO:0007669"/>
    <property type="project" value="InterPro"/>
</dbReference>
<dbReference type="OrthoDB" id="10263978at2759"/>
<reference evidence="10" key="1">
    <citation type="submission" date="2025-08" db="UniProtKB">
        <authorList>
            <consortium name="RefSeq"/>
        </authorList>
    </citation>
    <scope>IDENTIFICATION</scope>
    <source>
        <tissue evidence="10">Thorax and Abdomen</tissue>
    </source>
</reference>
<dbReference type="Pfam" id="PF12717">
    <property type="entry name" value="Cnd1"/>
    <property type="match status" value="1"/>
</dbReference>
<evidence type="ECO:0000313" key="10">
    <source>
        <dbReference type="RefSeq" id="XP_015515594.2"/>
    </source>
</evidence>
<evidence type="ECO:0000256" key="5">
    <source>
        <dbReference type="ARBA" id="ARBA00023242"/>
    </source>
</evidence>